<accession>A0A0A2M358</accession>
<dbReference type="STRING" id="1121895.GCA_000378485_03212"/>
<gene>
    <name evidence="3" type="ORF">Q765_13865</name>
</gene>
<keyword evidence="4" id="KW-1185">Reference proteome</keyword>
<protein>
    <submittedName>
        <fullName evidence="3">Relaxase</fullName>
    </submittedName>
</protein>
<evidence type="ECO:0000313" key="3">
    <source>
        <dbReference type="EMBL" id="KGO85913.1"/>
    </source>
</evidence>
<dbReference type="EMBL" id="JRLX01000015">
    <property type="protein sequence ID" value="KGO85913.1"/>
    <property type="molecule type" value="Genomic_DNA"/>
</dbReference>
<proteinExistence type="predicted"/>
<sequence>MVAIIKTGHSIRNIFNYNENKVKEGVAKCIGEGNYPMDVDKMNLTMKLNRLIKQAALNDNVTRNSVHISLNFDPSETGLPQEKLMDIATDYMERIGFGQQPYLVYQHHDAGHPHIHLVSIKIKDDGSRIDTQNIGRNQSETARKEIEKEYGLVVAQGRKKGEGFELQPISTAKVRYGKMQSKKAIANVLGVVLPNYKYASLPELNAVLQLYNVKADRGSEGSRIFKGGGLVYRILDGDGIPTGVPIKASDFYNRPTLKFLEQKFPANKVAQVLHKARVKSVIDRALLGNSIVLSGFIGSLEKEGVNTVLRKNSDGIIYGITYVDHTTKCVFNGSALGKPYSAKGILERCSTTAKDDQKVGAVKNDISRRIIGRDRAKTITYKQGAPPVNNLIKARGDSAIEKLAGLLTQAEQAPGYIPGELKGKRKKKKRRGRSDNP</sequence>
<dbReference type="AlphaFoldDB" id="A0A0A2M358"/>
<organism evidence="3 4">
    <name type="scientific">Flavobacterium rivuli WB 3.3-2 = DSM 21788</name>
    <dbReference type="NCBI Taxonomy" id="1121895"/>
    <lineage>
        <taxon>Bacteria</taxon>
        <taxon>Pseudomonadati</taxon>
        <taxon>Bacteroidota</taxon>
        <taxon>Flavobacteriia</taxon>
        <taxon>Flavobacteriales</taxon>
        <taxon>Flavobacteriaceae</taxon>
        <taxon>Flavobacterium</taxon>
    </lineage>
</organism>
<dbReference type="Proteomes" id="UP000030152">
    <property type="component" value="Unassembled WGS sequence"/>
</dbReference>
<name>A0A0A2M358_9FLAO</name>
<feature type="compositionally biased region" description="Basic residues" evidence="1">
    <location>
        <begin position="423"/>
        <end position="437"/>
    </location>
</feature>
<feature type="region of interest" description="Disordered" evidence="1">
    <location>
        <begin position="415"/>
        <end position="437"/>
    </location>
</feature>
<evidence type="ECO:0000259" key="2">
    <source>
        <dbReference type="Pfam" id="PF03432"/>
    </source>
</evidence>
<feature type="domain" description="MobA/VirD2-like nuclease" evidence="2">
    <location>
        <begin position="17"/>
        <end position="152"/>
    </location>
</feature>
<reference evidence="3 4" key="1">
    <citation type="submission" date="2013-09" db="EMBL/GenBank/DDBJ databases">
        <authorList>
            <person name="Zeng Z."/>
            <person name="Chen C."/>
        </authorList>
    </citation>
    <scope>NUCLEOTIDE SEQUENCE [LARGE SCALE GENOMIC DNA]</scope>
    <source>
        <strain evidence="3 4">WB 3.3-2</strain>
    </source>
</reference>
<evidence type="ECO:0000256" key="1">
    <source>
        <dbReference type="SAM" id="MobiDB-lite"/>
    </source>
</evidence>
<dbReference type="InterPro" id="IPR005094">
    <property type="entry name" value="Endonuclease_MobA/VirD2"/>
</dbReference>
<evidence type="ECO:0000313" key="4">
    <source>
        <dbReference type="Proteomes" id="UP000030152"/>
    </source>
</evidence>
<dbReference type="RefSeq" id="WP_020214378.1">
    <property type="nucleotide sequence ID" value="NZ_JRLX01000015.1"/>
</dbReference>
<dbReference type="OrthoDB" id="915634at2"/>
<dbReference type="Pfam" id="PF03432">
    <property type="entry name" value="Relaxase"/>
    <property type="match status" value="1"/>
</dbReference>
<dbReference type="eggNOG" id="COG3843">
    <property type="taxonomic scope" value="Bacteria"/>
</dbReference>
<comment type="caution">
    <text evidence="3">The sequence shown here is derived from an EMBL/GenBank/DDBJ whole genome shotgun (WGS) entry which is preliminary data.</text>
</comment>